<reference evidence="2 3" key="1">
    <citation type="journal article" date="2018" name="Front. Plant Sci.">
        <title>Red Clover (Trifolium pratense) and Zigzag Clover (T. medium) - A Picture of Genomic Similarities and Differences.</title>
        <authorList>
            <person name="Dluhosova J."/>
            <person name="Istvanek J."/>
            <person name="Nedelnik J."/>
            <person name="Repkova J."/>
        </authorList>
    </citation>
    <scope>NUCLEOTIDE SEQUENCE [LARGE SCALE GENOMIC DNA]</scope>
    <source>
        <strain evidence="3">cv. 10/8</strain>
        <tissue evidence="2">Leaf</tissue>
    </source>
</reference>
<evidence type="ECO:0008006" key="4">
    <source>
        <dbReference type="Google" id="ProtNLM"/>
    </source>
</evidence>
<feature type="region of interest" description="Disordered" evidence="1">
    <location>
        <begin position="80"/>
        <end position="101"/>
    </location>
</feature>
<name>A0A392QL15_9FABA</name>
<feature type="compositionally biased region" description="Basic and acidic residues" evidence="1">
    <location>
        <begin position="87"/>
        <end position="98"/>
    </location>
</feature>
<sequence length="138" mass="15442">NNAKVHVLHEILAAGLATLPLARDKDARMGLNDNAWCAYHRCKGHDTKKCFRLRDLIEELIKSGHLRKFLEDAAQGRVVVPKPPKYQPKDRSDGEGGTRKSRIAVNTIAVGFSGGGETSSARKRYILHCRRWTRSHAT</sequence>
<feature type="non-terminal residue" evidence="2">
    <location>
        <position position="1"/>
    </location>
</feature>
<dbReference type="EMBL" id="LXQA010144188">
    <property type="protein sequence ID" value="MCI24898.1"/>
    <property type="molecule type" value="Genomic_DNA"/>
</dbReference>
<organism evidence="2 3">
    <name type="scientific">Trifolium medium</name>
    <dbReference type="NCBI Taxonomy" id="97028"/>
    <lineage>
        <taxon>Eukaryota</taxon>
        <taxon>Viridiplantae</taxon>
        <taxon>Streptophyta</taxon>
        <taxon>Embryophyta</taxon>
        <taxon>Tracheophyta</taxon>
        <taxon>Spermatophyta</taxon>
        <taxon>Magnoliopsida</taxon>
        <taxon>eudicotyledons</taxon>
        <taxon>Gunneridae</taxon>
        <taxon>Pentapetalae</taxon>
        <taxon>rosids</taxon>
        <taxon>fabids</taxon>
        <taxon>Fabales</taxon>
        <taxon>Fabaceae</taxon>
        <taxon>Papilionoideae</taxon>
        <taxon>50 kb inversion clade</taxon>
        <taxon>NPAAA clade</taxon>
        <taxon>Hologalegina</taxon>
        <taxon>IRL clade</taxon>
        <taxon>Trifolieae</taxon>
        <taxon>Trifolium</taxon>
    </lineage>
</organism>
<evidence type="ECO:0000256" key="1">
    <source>
        <dbReference type="SAM" id="MobiDB-lite"/>
    </source>
</evidence>
<protein>
    <recommendedName>
        <fullName evidence="4">Gag-pol polyprotein</fullName>
    </recommendedName>
</protein>
<evidence type="ECO:0000313" key="3">
    <source>
        <dbReference type="Proteomes" id="UP000265520"/>
    </source>
</evidence>
<dbReference type="AlphaFoldDB" id="A0A392QL15"/>
<proteinExistence type="predicted"/>
<accession>A0A392QL15</accession>
<keyword evidence="3" id="KW-1185">Reference proteome</keyword>
<evidence type="ECO:0000313" key="2">
    <source>
        <dbReference type="EMBL" id="MCI24898.1"/>
    </source>
</evidence>
<dbReference type="Proteomes" id="UP000265520">
    <property type="component" value="Unassembled WGS sequence"/>
</dbReference>
<comment type="caution">
    <text evidence="2">The sequence shown here is derived from an EMBL/GenBank/DDBJ whole genome shotgun (WGS) entry which is preliminary data.</text>
</comment>